<protein>
    <submittedName>
        <fullName evidence="1">DUF6114 domain-containing protein</fullName>
    </submittedName>
</protein>
<reference evidence="1 2" key="1">
    <citation type="submission" date="2024-09" db="EMBL/GenBank/DDBJ databases">
        <authorList>
            <person name="Lee S.D."/>
        </authorList>
    </citation>
    <scope>NUCLEOTIDE SEQUENCE [LARGE SCALE GENOMIC DNA]</scope>
    <source>
        <strain evidence="1 2">N1-1</strain>
    </source>
</reference>
<dbReference type="InterPro" id="IPR046096">
    <property type="entry name" value="DUF6114"/>
</dbReference>
<sequence length="189" mass="20118">MTSATAHARPEPESRNGFSKGREAFRNWRRSRPFWGGLFVLLASIPIIYFPYNDMSVGALRIHMATTAGAGALVIGLLLLALGISVWFQPLIRVFAGIAAIVLSLVSLPVSNFGGFGLGLFPGLIGGALVCSWAPMKVKETAAPEGAAEAFEAEADSEFEGPESKLSELMEPEQQETAVEQAGRHDGGE</sequence>
<dbReference type="Proteomes" id="UP001592582">
    <property type="component" value="Unassembled WGS sequence"/>
</dbReference>
<gene>
    <name evidence="1" type="ORF">ACEZDG_23305</name>
</gene>
<comment type="caution">
    <text evidence="1">The sequence shown here is derived from an EMBL/GenBank/DDBJ whole genome shotgun (WGS) entry which is preliminary data.</text>
</comment>
<organism evidence="1 2">
    <name type="scientific">Streptacidiphilus alkalitolerans</name>
    <dbReference type="NCBI Taxonomy" id="3342712"/>
    <lineage>
        <taxon>Bacteria</taxon>
        <taxon>Bacillati</taxon>
        <taxon>Actinomycetota</taxon>
        <taxon>Actinomycetes</taxon>
        <taxon>Kitasatosporales</taxon>
        <taxon>Streptomycetaceae</taxon>
        <taxon>Streptacidiphilus</taxon>
    </lineage>
</organism>
<evidence type="ECO:0000313" key="1">
    <source>
        <dbReference type="EMBL" id="MFC1412199.1"/>
    </source>
</evidence>
<name>A0ABV6VER4_9ACTN</name>
<dbReference type="EMBL" id="JBHEZX010000010">
    <property type="protein sequence ID" value="MFC1412199.1"/>
    <property type="molecule type" value="Genomic_DNA"/>
</dbReference>
<keyword evidence="2" id="KW-1185">Reference proteome</keyword>
<proteinExistence type="predicted"/>
<evidence type="ECO:0000313" key="2">
    <source>
        <dbReference type="Proteomes" id="UP001592582"/>
    </source>
</evidence>
<dbReference type="Pfam" id="PF19609">
    <property type="entry name" value="DUF6114"/>
    <property type="match status" value="1"/>
</dbReference>
<accession>A0ABV6VER4</accession>